<evidence type="ECO:0000256" key="1">
    <source>
        <dbReference type="SAM" id="MobiDB-lite"/>
    </source>
</evidence>
<dbReference type="Proteomes" id="UP000002805">
    <property type="component" value="Chromosome"/>
</dbReference>
<dbReference type="EMBL" id="CM000950">
    <property type="protein sequence ID" value="EDY66351.1"/>
    <property type="molecule type" value="Genomic_DNA"/>
</dbReference>
<reference evidence="3" key="1">
    <citation type="submission" date="2008-02" db="EMBL/GenBank/DDBJ databases">
        <authorList>
            <consortium name="The Broad Institute Genome Sequencing Platform"/>
            <person name="Fischbach M."/>
            <person name="Ward D."/>
            <person name="Young S."/>
            <person name="Jaffe D."/>
            <person name="Gnerre S."/>
            <person name="Berlin A."/>
            <person name="Heiman D."/>
            <person name="Hepburn T."/>
            <person name="Sykes S."/>
            <person name="Alvarado L."/>
            <person name="Kodira C.D."/>
            <person name="Straight P."/>
            <person name="Clardy J."/>
            <person name="Hung D."/>
            <person name="Kolter R."/>
            <person name="Mekalanos J."/>
            <person name="Walker S."/>
            <person name="Walsh C.T."/>
            <person name="Lander E."/>
            <person name="Galagan J."/>
            <person name="Nusbaum C."/>
            <person name="Birren B."/>
        </authorList>
    </citation>
    <scope>NUCLEOTIDE SEQUENCE [LARGE SCALE GENOMIC DNA]</scope>
    <source>
        <strain evidence="3">ATCC 25486 / DSM 40338 / CBS 914.69 / JCM 4507 / NBRC 13074 / NRRL 2958 / 5647</strain>
    </source>
</reference>
<keyword evidence="3" id="KW-1185">Reference proteome</keyword>
<proteinExistence type="predicted"/>
<evidence type="ECO:0000313" key="2">
    <source>
        <dbReference type="EMBL" id="EDY66351.1"/>
    </source>
</evidence>
<dbReference type="AlphaFoldDB" id="B5HHM5"/>
<dbReference type="HOGENOM" id="CLU_1805130_0_0_11"/>
<organism evidence="2 3">
    <name type="scientific">Streptomyces pristinaespiralis (strain ATCC 25486 / DSM 40338 / CBS 914.69 / JCM 4507 / KCC S-0507 / NBRC 13074 / NRRL 2958 / 5647)</name>
    <dbReference type="NCBI Taxonomy" id="457429"/>
    <lineage>
        <taxon>Bacteria</taxon>
        <taxon>Bacillati</taxon>
        <taxon>Actinomycetota</taxon>
        <taxon>Actinomycetes</taxon>
        <taxon>Kitasatosporales</taxon>
        <taxon>Streptomycetaceae</taxon>
        <taxon>Streptomyces</taxon>
    </lineage>
</organism>
<sequence length="143" mass="15395">MTCCCGTRGADPTVRRPPPTVRRPDRAAQRPGTATGPGGSGTRLTLIRPGRRGLMRDIEALLDELRRLPSSRPADAGDLEALLATVRSAAGRWADVLYEIRESARGIAGPRGEAALEVAFRRAEESYVELEIALSDCARNTGR</sequence>
<gene>
    <name evidence="2" type="ORF">SSDG_04465</name>
</gene>
<accession>B5HHM5</accession>
<dbReference type="eggNOG" id="ENOG50303P2">
    <property type="taxonomic scope" value="Bacteria"/>
</dbReference>
<name>B5HHM5_STRE2</name>
<feature type="region of interest" description="Disordered" evidence="1">
    <location>
        <begin position="1"/>
        <end position="46"/>
    </location>
</feature>
<protein>
    <submittedName>
        <fullName evidence="2">Uncharacterized protein</fullName>
    </submittedName>
</protein>
<reference evidence="3" key="2">
    <citation type="submission" date="2009-10" db="EMBL/GenBank/DDBJ databases">
        <title>The genome sequence of Streptomyces pristinaespiralis strain ATCC 25486.</title>
        <authorList>
            <consortium name="The Broad Institute Genome Sequencing Platform"/>
            <consortium name="Broad Institute Microbial Sequencing Center"/>
            <person name="Fischbach M."/>
            <person name="Godfrey P."/>
            <person name="Ward D."/>
            <person name="Young S."/>
            <person name="Zeng Q."/>
            <person name="Koehrsen M."/>
            <person name="Alvarado L."/>
            <person name="Berlin A.M."/>
            <person name="Bochicchio J."/>
            <person name="Borenstein D."/>
            <person name="Chapman S.B."/>
            <person name="Chen Z."/>
            <person name="Engels R."/>
            <person name="Freedman E."/>
            <person name="Gellesch M."/>
            <person name="Goldberg J."/>
            <person name="Griggs A."/>
            <person name="Gujja S."/>
            <person name="Heilman E.R."/>
            <person name="Heiman D.I."/>
            <person name="Hepburn T.A."/>
            <person name="Howarth C."/>
            <person name="Jen D."/>
            <person name="Larson L."/>
            <person name="Lewis B."/>
            <person name="Mehta T."/>
            <person name="Park D."/>
            <person name="Pearson M."/>
            <person name="Richards J."/>
            <person name="Roberts A."/>
            <person name="Saif S."/>
            <person name="Shea T.D."/>
            <person name="Shenoy N."/>
            <person name="Sisk P."/>
            <person name="Stolte C."/>
            <person name="Sykes S.N."/>
            <person name="Thomson T."/>
            <person name="Walk T."/>
            <person name="White J."/>
            <person name="Yandava C."/>
            <person name="Straight P."/>
            <person name="Clardy J."/>
            <person name="Hung D."/>
            <person name="Kolter R."/>
            <person name="Mekalanos J."/>
            <person name="Walker S."/>
            <person name="Walsh C.T."/>
            <person name="Wieland-Brown L.C."/>
            <person name="Haas B."/>
            <person name="Nusbaum C."/>
            <person name="Birren B."/>
        </authorList>
    </citation>
    <scope>NUCLEOTIDE SEQUENCE [LARGE SCALE GENOMIC DNA]</scope>
    <source>
        <strain evidence="3">ATCC 25486 / DSM 40338 / CBS 914.69 / JCM 4507 / NBRC 13074 / NRRL 2958 / 5647</strain>
    </source>
</reference>
<evidence type="ECO:0000313" key="3">
    <source>
        <dbReference type="Proteomes" id="UP000002805"/>
    </source>
</evidence>